<dbReference type="InterPro" id="IPR016181">
    <property type="entry name" value="Acyl_CoA_acyltransferase"/>
</dbReference>
<keyword evidence="2" id="KW-0012">Acyltransferase</keyword>
<evidence type="ECO:0000313" key="4">
    <source>
        <dbReference type="EMBL" id="MBR0668883.1"/>
    </source>
</evidence>
<dbReference type="Proteomes" id="UP001196870">
    <property type="component" value="Unassembled WGS sequence"/>
</dbReference>
<dbReference type="SUPFAM" id="SSF55729">
    <property type="entry name" value="Acyl-CoA N-acyltransferases (Nat)"/>
    <property type="match status" value="1"/>
</dbReference>
<feature type="domain" description="N-acetyltransferase" evidence="3">
    <location>
        <begin position="5"/>
        <end position="151"/>
    </location>
</feature>
<evidence type="ECO:0000259" key="3">
    <source>
        <dbReference type="PROSITE" id="PS51186"/>
    </source>
</evidence>
<dbReference type="PANTHER" id="PTHR43877">
    <property type="entry name" value="AMINOALKYLPHOSPHONATE N-ACETYLTRANSFERASE-RELATED-RELATED"/>
    <property type="match status" value="1"/>
</dbReference>
<dbReference type="Pfam" id="PF00583">
    <property type="entry name" value="Acetyltransf_1"/>
    <property type="match status" value="1"/>
</dbReference>
<reference evidence="5" key="1">
    <citation type="journal article" date="2021" name="Syst. Appl. Microbiol.">
        <title>Roseomonas hellenica sp. nov., isolated from roots of wild-growing Alkanna tinctoria.</title>
        <authorList>
            <person name="Rat A."/>
            <person name="Naranjo H.D."/>
            <person name="Lebbe L."/>
            <person name="Cnockaert M."/>
            <person name="Krigas N."/>
            <person name="Grigoriadou K."/>
            <person name="Maloupa E."/>
            <person name="Willems A."/>
        </authorList>
    </citation>
    <scope>NUCLEOTIDE SEQUENCE [LARGE SCALE GENOMIC DNA]</scope>
    <source>
        <strain evidence="5">LMG 31523</strain>
    </source>
</reference>
<protein>
    <submittedName>
        <fullName evidence="4">GNAT family N-acetyltransferase</fullName>
    </submittedName>
</protein>
<evidence type="ECO:0000256" key="2">
    <source>
        <dbReference type="ARBA" id="ARBA00023315"/>
    </source>
</evidence>
<dbReference type="Gene3D" id="3.40.630.30">
    <property type="match status" value="1"/>
</dbReference>
<keyword evidence="5" id="KW-1185">Reference proteome</keyword>
<dbReference type="InterPro" id="IPR050832">
    <property type="entry name" value="Bact_Acetyltransf"/>
</dbReference>
<evidence type="ECO:0000313" key="5">
    <source>
        <dbReference type="Proteomes" id="UP001196870"/>
    </source>
</evidence>
<sequence length="151" mass="16104">MSSTVQIRPIVPADAPAIARLMQGLGFDHSAAEIGRRLAMAPDRASDPALVAEAEGRAAGLIALHIAPMLFYPKPIARITTLVVDVATRRHGIGRALVEATVALAEEAGCDTLELTTALHREEAQAFYRALGFDCTSFRMALRLQGITAAR</sequence>
<name>A0ABS5F8J5_9PROT</name>
<dbReference type="CDD" id="cd04301">
    <property type="entry name" value="NAT_SF"/>
    <property type="match status" value="1"/>
</dbReference>
<comment type="caution">
    <text evidence="4">The sequence shown here is derived from an EMBL/GenBank/DDBJ whole genome shotgun (WGS) entry which is preliminary data.</text>
</comment>
<proteinExistence type="predicted"/>
<keyword evidence="1" id="KW-0808">Transferase</keyword>
<dbReference type="PROSITE" id="PS51186">
    <property type="entry name" value="GNAT"/>
    <property type="match status" value="1"/>
</dbReference>
<dbReference type="EMBL" id="JAAGBB010000072">
    <property type="protein sequence ID" value="MBR0668883.1"/>
    <property type="molecule type" value="Genomic_DNA"/>
</dbReference>
<dbReference type="RefSeq" id="WP_211857108.1">
    <property type="nucleotide sequence ID" value="NZ_JAAGBB010000072.1"/>
</dbReference>
<accession>A0ABS5F8J5</accession>
<gene>
    <name evidence="4" type="ORF">GXW71_31325</name>
</gene>
<dbReference type="PANTHER" id="PTHR43877:SF1">
    <property type="entry name" value="ACETYLTRANSFERASE"/>
    <property type="match status" value="1"/>
</dbReference>
<evidence type="ECO:0000256" key="1">
    <source>
        <dbReference type="ARBA" id="ARBA00022679"/>
    </source>
</evidence>
<dbReference type="InterPro" id="IPR000182">
    <property type="entry name" value="GNAT_dom"/>
</dbReference>
<organism evidence="4 5">
    <name type="scientific">Plastoroseomonas hellenica</name>
    <dbReference type="NCBI Taxonomy" id="2687306"/>
    <lineage>
        <taxon>Bacteria</taxon>
        <taxon>Pseudomonadati</taxon>
        <taxon>Pseudomonadota</taxon>
        <taxon>Alphaproteobacteria</taxon>
        <taxon>Acetobacterales</taxon>
        <taxon>Acetobacteraceae</taxon>
        <taxon>Plastoroseomonas</taxon>
    </lineage>
</organism>